<evidence type="ECO:0000313" key="1">
    <source>
        <dbReference type="EMBL" id="KKL23420.1"/>
    </source>
</evidence>
<sequence length="57" mass="6739">AKYRAEIEQREAWGDKTSPDYIEDDDLRQDAYDKQFEDNPEFREEILKTFKQGAPAA</sequence>
<organism evidence="1">
    <name type="scientific">marine sediment metagenome</name>
    <dbReference type="NCBI Taxonomy" id="412755"/>
    <lineage>
        <taxon>unclassified sequences</taxon>
        <taxon>metagenomes</taxon>
        <taxon>ecological metagenomes</taxon>
    </lineage>
</organism>
<comment type="caution">
    <text evidence="1">The sequence shown here is derived from an EMBL/GenBank/DDBJ whole genome shotgun (WGS) entry which is preliminary data.</text>
</comment>
<dbReference type="EMBL" id="LAZR01036982">
    <property type="protein sequence ID" value="KKL23420.1"/>
    <property type="molecule type" value="Genomic_DNA"/>
</dbReference>
<accession>A0A0F9BNH9</accession>
<dbReference type="AlphaFoldDB" id="A0A0F9BNH9"/>
<reference evidence="1" key="1">
    <citation type="journal article" date="2015" name="Nature">
        <title>Complex archaea that bridge the gap between prokaryotes and eukaryotes.</title>
        <authorList>
            <person name="Spang A."/>
            <person name="Saw J.H."/>
            <person name="Jorgensen S.L."/>
            <person name="Zaremba-Niedzwiedzka K."/>
            <person name="Martijn J."/>
            <person name="Lind A.E."/>
            <person name="van Eijk R."/>
            <person name="Schleper C."/>
            <person name="Guy L."/>
            <person name="Ettema T.J."/>
        </authorList>
    </citation>
    <scope>NUCLEOTIDE SEQUENCE</scope>
</reference>
<feature type="non-terminal residue" evidence="1">
    <location>
        <position position="1"/>
    </location>
</feature>
<name>A0A0F9BNH9_9ZZZZ</name>
<protein>
    <submittedName>
        <fullName evidence="1">Uncharacterized protein</fullName>
    </submittedName>
</protein>
<proteinExistence type="predicted"/>
<gene>
    <name evidence="1" type="ORF">LCGC14_2425540</name>
</gene>